<evidence type="ECO:0000256" key="4">
    <source>
        <dbReference type="ARBA" id="ARBA00022692"/>
    </source>
</evidence>
<feature type="transmembrane region" description="Helical" evidence="9">
    <location>
        <begin position="829"/>
        <end position="849"/>
    </location>
</feature>
<evidence type="ECO:0000256" key="1">
    <source>
        <dbReference type="ARBA" id="ARBA00004141"/>
    </source>
</evidence>
<keyword evidence="10" id="KW-0175">Coiled coil</keyword>
<dbReference type="GO" id="GO:0000220">
    <property type="term" value="C:vacuolar proton-transporting V-type ATPase, V0 domain"/>
    <property type="evidence" value="ECO:0007669"/>
    <property type="project" value="InterPro"/>
</dbReference>
<organism evidence="11">
    <name type="scientific">Rhizochromulina marina</name>
    <dbReference type="NCBI Taxonomy" id="1034831"/>
    <lineage>
        <taxon>Eukaryota</taxon>
        <taxon>Sar</taxon>
        <taxon>Stramenopiles</taxon>
        <taxon>Ochrophyta</taxon>
        <taxon>Dictyochophyceae</taxon>
        <taxon>Rhizochromulinales</taxon>
        <taxon>Rhizochromulina</taxon>
    </lineage>
</organism>
<feature type="transmembrane region" description="Helical" evidence="9">
    <location>
        <begin position="445"/>
        <end position="469"/>
    </location>
</feature>
<accession>A0A7S2RLU2</accession>
<dbReference type="PANTHER" id="PTHR11629:SF63">
    <property type="entry name" value="V-TYPE PROTON ATPASE SUBUNIT A"/>
    <property type="match status" value="1"/>
</dbReference>
<keyword evidence="6 9" id="KW-1133">Transmembrane helix</keyword>
<feature type="transmembrane region" description="Helical" evidence="9">
    <location>
        <begin position="490"/>
        <end position="518"/>
    </location>
</feature>
<feature type="transmembrane region" description="Helical" evidence="9">
    <location>
        <begin position="574"/>
        <end position="596"/>
    </location>
</feature>
<dbReference type="GO" id="GO:0007035">
    <property type="term" value="P:vacuolar acidification"/>
    <property type="evidence" value="ECO:0007669"/>
    <property type="project" value="TreeGrafter"/>
</dbReference>
<dbReference type="PANTHER" id="PTHR11629">
    <property type="entry name" value="VACUOLAR PROTON ATPASES"/>
    <property type="match status" value="1"/>
</dbReference>
<sequence>MASWFRSMDMQYVSIIVNEDAAHSCIKLIGQIGNGAVQFTDLNEGLTAFQRRFVSNIRRCDELDRKLKYFMGEIAKFNLSLTSPGSVDEFVKSSGESATAGEPSRSGLHLLERLESELERLEGRLVELNKFHEQMSSEYSMKFEMQELLLKAQELTQALFLVPSYQQTRGGGGDGPGGGVGEVELGGGSGSAAAEARALLGDQRLADMRFSTISGVLPEAEKARFERTIFRSTRGNCLAHFMDMESGVVDPVLGSLQPKVAFLIMYKGATIEAKLRRICDAFGARTYQLPDLDDKDSVRQLVQENAQEMKESRLVCQKNYEQRFQLCSILAQNVLEWSWRVRREKAIYHTLNMFKADINGMLRAEGWVVESFLDRVRGALNRAHSNMDHGMPSLLESLPRPWPTPPTHFETNKFTYPFQEFVDTYGVPRYKEANPALFTAVTFPFLFGVMYGDIGHGSLILLASAFLVFKERSMEGVRMNEMMGGVFSARYMLLLMGAFAVYVGFCYNDFFALGLALFPSEYEWDDGLATAKGTVANRTCDYGDPDCVYQFGVDPAWHISSNELLFFNSLKMKLSVVLGIVQMTLGIFLKGLNALYFKENLDFYLEFIPMIIFDMAFFGYMVLLIFMKWSIDWNQRMYMATCNEDNDHFPACAENPSDYTVADLCPLNFGGSTGGCQPPNLITTLMNMALMPGNVAEPMYPGQSQIQLLLLLLAGASVPVLLCGKPLMLSQAQHAEAGHTAAASAPPAHAEEHDLIERKGHAHGEGQAQHDFSEIMIHQAIETIEFVLGMVSNTASYLRLWALSLAHTELAQVFWEKAMLPAINSNNPVAIVFGFAVFAAVTFGVLLAMDVLECFLHALRLHWVEFQNKFYKADGHNFQPFHLAPILKAC</sequence>
<evidence type="ECO:0000256" key="9">
    <source>
        <dbReference type="RuleBase" id="RU361189"/>
    </source>
</evidence>
<protein>
    <recommendedName>
        <fullName evidence="9">V-type proton ATPase subunit a</fullName>
    </recommendedName>
</protein>
<keyword evidence="5 9" id="KW-0375">Hydrogen ion transport</keyword>
<dbReference type="InterPro" id="IPR026028">
    <property type="entry name" value="V-type_ATPase_116kDa_su_euka"/>
</dbReference>
<evidence type="ECO:0000313" key="11">
    <source>
        <dbReference type="EMBL" id="CAD9674871.1"/>
    </source>
</evidence>
<feature type="coiled-coil region" evidence="10">
    <location>
        <begin position="111"/>
        <end position="138"/>
    </location>
</feature>
<keyword evidence="7 9" id="KW-0406">Ion transport</keyword>
<evidence type="ECO:0000256" key="5">
    <source>
        <dbReference type="ARBA" id="ARBA00022781"/>
    </source>
</evidence>
<gene>
    <name evidence="11" type="ORF">RMAR1173_LOCUS5892</name>
</gene>
<keyword evidence="4 9" id="KW-0812">Transmembrane</keyword>
<dbReference type="PIRSF" id="PIRSF001293">
    <property type="entry name" value="ATP6V0A1"/>
    <property type="match status" value="1"/>
</dbReference>
<dbReference type="GO" id="GO:0046961">
    <property type="term" value="F:proton-transporting ATPase activity, rotational mechanism"/>
    <property type="evidence" value="ECO:0007669"/>
    <property type="project" value="InterPro"/>
</dbReference>
<reference evidence="11" key="1">
    <citation type="submission" date="2021-01" db="EMBL/GenBank/DDBJ databases">
        <authorList>
            <person name="Corre E."/>
            <person name="Pelletier E."/>
            <person name="Niang G."/>
            <person name="Scheremetjew M."/>
            <person name="Finn R."/>
            <person name="Kale V."/>
            <person name="Holt S."/>
            <person name="Cochrane G."/>
            <person name="Meng A."/>
            <person name="Brown T."/>
            <person name="Cohen L."/>
        </authorList>
    </citation>
    <scope>NUCLEOTIDE SEQUENCE</scope>
    <source>
        <strain evidence="11">CCMP1243</strain>
    </source>
</reference>
<evidence type="ECO:0000256" key="7">
    <source>
        <dbReference type="ARBA" id="ARBA00023065"/>
    </source>
</evidence>
<name>A0A7S2RLU2_9STRA</name>
<dbReference type="Pfam" id="PF01496">
    <property type="entry name" value="V_ATPase_I"/>
    <property type="match status" value="1"/>
</dbReference>
<dbReference type="InterPro" id="IPR002490">
    <property type="entry name" value="V-ATPase_116kDa_su"/>
</dbReference>
<evidence type="ECO:0000256" key="8">
    <source>
        <dbReference type="ARBA" id="ARBA00023136"/>
    </source>
</evidence>
<comment type="similarity">
    <text evidence="2 9">Belongs to the V-ATPase 116 kDa subunit family.</text>
</comment>
<keyword evidence="8 9" id="KW-0472">Membrane</keyword>
<comment type="subcellular location">
    <subcellularLocation>
        <location evidence="1">Membrane</location>
        <topology evidence="1">Multi-pass membrane protein</topology>
    </subcellularLocation>
</comment>
<evidence type="ECO:0000256" key="3">
    <source>
        <dbReference type="ARBA" id="ARBA00022448"/>
    </source>
</evidence>
<proteinExistence type="inferred from homology"/>
<evidence type="ECO:0000256" key="6">
    <source>
        <dbReference type="ARBA" id="ARBA00022989"/>
    </source>
</evidence>
<comment type="function">
    <text evidence="9">Essential component of the vacuolar proton pump (V-ATPase), a multimeric enzyme that catalyzes the translocation of protons across the membranes. Required for assembly and activity of the V-ATPase.</text>
</comment>
<dbReference type="AlphaFoldDB" id="A0A7S2RLU2"/>
<keyword evidence="3 9" id="KW-0813">Transport</keyword>
<evidence type="ECO:0000256" key="2">
    <source>
        <dbReference type="ARBA" id="ARBA00009904"/>
    </source>
</evidence>
<feature type="transmembrane region" description="Helical" evidence="9">
    <location>
        <begin position="603"/>
        <end position="627"/>
    </location>
</feature>
<dbReference type="EMBL" id="HBHJ01009060">
    <property type="protein sequence ID" value="CAD9674871.1"/>
    <property type="molecule type" value="Transcribed_RNA"/>
</dbReference>
<feature type="transmembrane region" description="Helical" evidence="9">
    <location>
        <begin position="706"/>
        <end position="724"/>
    </location>
</feature>
<dbReference type="GO" id="GO:0051117">
    <property type="term" value="F:ATPase binding"/>
    <property type="evidence" value="ECO:0007669"/>
    <property type="project" value="TreeGrafter"/>
</dbReference>
<evidence type="ECO:0000256" key="10">
    <source>
        <dbReference type="SAM" id="Coils"/>
    </source>
</evidence>